<organism evidence="1 2">
    <name type="scientific">Araneus ventricosus</name>
    <name type="common">Orbweaver spider</name>
    <name type="synonym">Epeira ventricosa</name>
    <dbReference type="NCBI Taxonomy" id="182803"/>
    <lineage>
        <taxon>Eukaryota</taxon>
        <taxon>Metazoa</taxon>
        <taxon>Ecdysozoa</taxon>
        <taxon>Arthropoda</taxon>
        <taxon>Chelicerata</taxon>
        <taxon>Arachnida</taxon>
        <taxon>Araneae</taxon>
        <taxon>Araneomorphae</taxon>
        <taxon>Entelegynae</taxon>
        <taxon>Araneoidea</taxon>
        <taxon>Araneidae</taxon>
        <taxon>Araneus</taxon>
    </lineage>
</organism>
<dbReference type="Proteomes" id="UP000499080">
    <property type="component" value="Unassembled WGS sequence"/>
</dbReference>
<comment type="caution">
    <text evidence="1">The sequence shown here is derived from an EMBL/GenBank/DDBJ whole genome shotgun (WGS) entry which is preliminary data.</text>
</comment>
<evidence type="ECO:0000313" key="2">
    <source>
        <dbReference type="Proteomes" id="UP000499080"/>
    </source>
</evidence>
<accession>A0A4Y2D7J1</accession>
<proteinExistence type="predicted"/>
<dbReference type="OrthoDB" id="6456580at2759"/>
<sequence>MIRRLHGIETLSNDSLKCKESVRREASRARRVWSALRHAMHSGEWLWYMMRRVYDEGRAENNSYFSDESDTSDASLERQNRIEDWLQQATEDDKFLLDNMYPICNCSPQESFREGGSKASKTGHGNICFNKAAVTEARKQSKDILDKICKKLFQQKPANRK</sequence>
<name>A0A4Y2D7J1_ARAVE</name>
<protein>
    <submittedName>
        <fullName evidence="1">Uncharacterized protein</fullName>
    </submittedName>
</protein>
<gene>
    <name evidence="1" type="ORF">AVEN_26677_1</name>
</gene>
<reference evidence="1 2" key="1">
    <citation type="journal article" date="2019" name="Sci. Rep.">
        <title>Orb-weaving spider Araneus ventricosus genome elucidates the spidroin gene catalogue.</title>
        <authorList>
            <person name="Kono N."/>
            <person name="Nakamura H."/>
            <person name="Ohtoshi R."/>
            <person name="Moran D.A.P."/>
            <person name="Shinohara A."/>
            <person name="Yoshida Y."/>
            <person name="Fujiwara M."/>
            <person name="Mori M."/>
            <person name="Tomita M."/>
            <person name="Arakawa K."/>
        </authorList>
    </citation>
    <scope>NUCLEOTIDE SEQUENCE [LARGE SCALE GENOMIC DNA]</scope>
</reference>
<evidence type="ECO:0000313" key="1">
    <source>
        <dbReference type="EMBL" id="GBM12219.1"/>
    </source>
</evidence>
<dbReference type="EMBL" id="BGPR01165664">
    <property type="protein sequence ID" value="GBM12219.1"/>
    <property type="molecule type" value="Genomic_DNA"/>
</dbReference>
<keyword evidence="2" id="KW-1185">Reference proteome</keyword>
<dbReference type="AlphaFoldDB" id="A0A4Y2D7J1"/>